<evidence type="ECO:0000313" key="3">
    <source>
        <dbReference type="Proteomes" id="UP000289886"/>
    </source>
</evidence>
<evidence type="ECO:0008006" key="4">
    <source>
        <dbReference type="Google" id="ProtNLM"/>
    </source>
</evidence>
<dbReference type="SUPFAM" id="SSF57756">
    <property type="entry name" value="Retrovirus zinc finger-like domains"/>
    <property type="match status" value="1"/>
</dbReference>
<comment type="caution">
    <text evidence="2">The sequence shown here is derived from an EMBL/GenBank/DDBJ whole genome shotgun (WGS) entry which is preliminary data.</text>
</comment>
<keyword evidence="3" id="KW-1185">Reference proteome</keyword>
<evidence type="ECO:0000313" key="2">
    <source>
        <dbReference type="EMBL" id="RXM36939.1"/>
    </source>
</evidence>
<sequence length="221" mass="25065">MGRISRKKQQRQQQWQQQQQQQQPPRQEEPWVEPWEVWPGCTWCGHLEHCWLDCPEVPPDWCGRCEGSGHSWRKCPFVGPAVQQPLQPALEEESNVASLPSAVCQVYLVDEECSGCSKFGHTVAICPSQYQGEVLAARMSQNKAPQRTQKEPSGEEPPALVLPEQITSREIWYWLVDLDGDMKRDLPVAINVLWARDRKTVRSLGEAAPPRVLPGHCSHGA</sequence>
<reference evidence="2 3" key="1">
    <citation type="submission" date="2019-01" db="EMBL/GenBank/DDBJ databases">
        <title>Draft Genome and Complete Hox-Cluster Characterization of the Sterlet Sturgeon (Acipenser ruthenus).</title>
        <authorList>
            <person name="Wei Q."/>
        </authorList>
    </citation>
    <scope>NUCLEOTIDE SEQUENCE [LARGE SCALE GENOMIC DNA]</scope>
    <source>
        <strain evidence="2">WHYD16114868_AA</strain>
        <tissue evidence="2">Blood</tissue>
    </source>
</reference>
<gene>
    <name evidence="2" type="ORF">EOD39_3254</name>
</gene>
<dbReference type="Gene3D" id="4.10.60.10">
    <property type="entry name" value="Zinc finger, CCHC-type"/>
    <property type="match status" value="1"/>
</dbReference>
<dbReference type="InterPro" id="IPR036875">
    <property type="entry name" value="Znf_CCHC_sf"/>
</dbReference>
<organism evidence="2 3">
    <name type="scientific">Acipenser ruthenus</name>
    <name type="common">Sterlet sturgeon</name>
    <dbReference type="NCBI Taxonomy" id="7906"/>
    <lineage>
        <taxon>Eukaryota</taxon>
        <taxon>Metazoa</taxon>
        <taxon>Chordata</taxon>
        <taxon>Craniata</taxon>
        <taxon>Vertebrata</taxon>
        <taxon>Euteleostomi</taxon>
        <taxon>Actinopterygii</taxon>
        <taxon>Chondrostei</taxon>
        <taxon>Acipenseriformes</taxon>
        <taxon>Acipenseridae</taxon>
        <taxon>Acipenser</taxon>
    </lineage>
</organism>
<feature type="region of interest" description="Disordered" evidence="1">
    <location>
        <begin position="1"/>
        <end position="29"/>
    </location>
</feature>
<dbReference type="Proteomes" id="UP000289886">
    <property type="component" value="Unassembled WGS sequence"/>
</dbReference>
<dbReference type="EMBL" id="SCEB01214158">
    <property type="protein sequence ID" value="RXM36939.1"/>
    <property type="molecule type" value="Genomic_DNA"/>
</dbReference>
<evidence type="ECO:0000256" key="1">
    <source>
        <dbReference type="SAM" id="MobiDB-lite"/>
    </source>
</evidence>
<accession>A0A444UP49</accession>
<name>A0A444UP49_ACIRT</name>
<dbReference type="AlphaFoldDB" id="A0A444UP49"/>
<feature type="region of interest" description="Disordered" evidence="1">
    <location>
        <begin position="140"/>
        <end position="160"/>
    </location>
</feature>
<dbReference type="GO" id="GO:0003676">
    <property type="term" value="F:nucleic acid binding"/>
    <property type="evidence" value="ECO:0007669"/>
    <property type="project" value="InterPro"/>
</dbReference>
<proteinExistence type="predicted"/>
<protein>
    <recommendedName>
        <fullName evidence="4">CCHC-type domain-containing protein</fullName>
    </recommendedName>
</protein>
<feature type="compositionally biased region" description="Basic residues" evidence="1">
    <location>
        <begin position="1"/>
        <end position="10"/>
    </location>
</feature>
<feature type="compositionally biased region" description="Low complexity" evidence="1">
    <location>
        <begin position="11"/>
        <end position="25"/>
    </location>
</feature>
<dbReference type="GO" id="GO:0008270">
    <property type="term" value="F:zinc ion binding"/>
    <property type="evidence" value="ECO:0007669"/>
    <property type="project" value="InterPro"/>
</dbReference>